<keyword evidence="1" id="KW-1133">Transmembrane helix</keyword>
<gene>
    <name evidence="2" type="ORF">JF888_05980</name>
</gene>
<accession>A0A934KC44</accession>
<reference evidence="2 3" key="1">
    <citation type="submission" date="2020-10" db="EMBL/GenBank/DDBJ databases">
        <title>Ca. Dormibacterota MAGs.</title>
        <authorList>
            <person name="Montgomery K."/>
        </authorList>
    </citation>
    <scope>NUCLEOTIDE SEQUENCE [LARGE SCALE GENOMIC DNA]</scope>
    <source>
        <strain evidence="2">SC8811_S16_3</strain>
    </source>
</reference>
<sequence length="49" mass="5379">MLWIVVAVLVVLWLFGFLVAHVGGDLIHILLVLAVIAIIYNLVVGRRAV</sequence>
<dbReference type="Pfam" id="PF18919">
    <property type="entry name" value="DUF5670"/>
    <property type="match status" value="1"/>
</dbReference>
<dbReference type="InterPro" id="IPR043727">
    <property type="entry name" value="Lmo0937-like"/>
</dbReference>
<protein>
    <submittedName>
        <fullName evidence="2">Lmo0937 family membrane protein</fullName>
    </submittedName>
</protein>
<evidence type="ECO:0000313" key="3">
    <source>
        <dbReference type="Proteomes" id="UP000620075"/>
    </source>
</evidence>
<dbReference type="AlphaFoldDB" id="A0A934KC44"/>
<name>A0A934KC44_9BACT</name>
<proteinExistence type="predicted"/>
<dbReference type="NCBIfam" id="NF033488">
    <property type="entry name" value="lmo0937_fam_TM"/>
    <property type="match status" value="1"/>
</dbReference>
<evidence type="ECO:0000256" key="1">
    <source>
        <dbReference type="SAM" id="Phobius"/>
    </source>
</evidence>
<keyword evidence="1" id="KW-0472">Membrane</keyword>
<keyword evidence="1" id="KW-0812">Transmembrane</keyword>
<dbReference type="EMBL" id="JAEKNQ010000023">
    <property type="protein sequence ID" value="MBJ7602729.1"/>
    <property type="molecule type" value="Genomic_DNA"/>
</dbReference>
<dbReference type="RefSeq" id="WP_350340715.1">
    <property type="nucleotide sequence ID" value="NZ_JAEKNQ010000023.1"/>
</dbReference>
<evidence type="ECO:0000313" key="2">
    <source>
        <dbReference type="EMBL" id="MBJ7602729.1"/>
    </source>
</evidence>
<feature type="transmembrane region" description="Helical" evidence="1">
    <location>
        <begin position="26"/>
        <end position="44"/>
    </location>
</feature>
<organism evidence="2 3">
    <name type="scientific">Candidatus Dormiibacter inghamiae</name>
    <dbReference type="NCBI Taxonomy" id="3127013"/>
    <lineage>
        <taxon>Bacteria</taxon>
        <taxon>Bacillati</taxon>
        <taxon>Candidatus Dormiibacterota</taxon>
        <taxon>Candidatus Dormibacteria</taxon>
        <taxon>Candidatus Dormibacterales</taxon>
        <taxon>Candidatus Dormibacteraceae</taxon>
        <taxon>Candidatus Dormiibacter</taxon>
    </lineage>
</organism>
<dbReference type="Proteomes" id="UP000620075">
    <property type="component" value="Unassembled WGS sequence"/>
</dbReference>
<comment type="caution">
    <text evidence="2">The sequence shown here is derived from an EMBL/GenBank/DDBJ whole genome shotgun (WGS) entry which is preliminary data.</text>
</comment>